<dbReference type="RefSeq" id="WP_378243133.1">
    <property type="nucleotide sequence ID" value="NZ_JBHRWK010000059.1"/>
</dbReference>
<proteinExistence type="predicted"/>
<dbReference type="EMBL" id="JBHRWK010000059">
    <property type="protein sequence ID" value="MFC3454005.1"/>
    <property type="molecule type" value="Genomic_DNA"/>
</dbReference>
<gene>
    <name evidence="1" type="ORF">ACFOSH_31600</name>
</gene>
<protein>
    <submittedName>
        <fullName evidence="1">Uncharacterized protein</fullName>
    </submittedName>
</protein>
<evidence type="ECO:0000313" key="1">
    <source>
        <dbReference type="EMBL" id="MFC3454005.1"/>
    </source>
</evidence>
<dbReference type="Proteomes" id="UP001595645">
    <property type="component" value="Unassembled WGS sequence"/>
</dbReference>
<keyword evidence="2" id="KW-1185">Reference proteome</keyword>
<name>A0ABV7P616_9PSEU</name>
<sequence length="48" mass="5558">MPVRPPSTIHLHCTLCTETVFDSNNWTEAWNHQLDVHPEATVTWTLVE</sequence>
<reference evidence="2" key="1">
    <citation type="journal article" date="2019" name="Int. J. Syst. Evol. Microbiol.">
        <title>The Global Catalogue of Microorganisms (GCM) 10K type strain sequencing project: providing services to taxonomists for standard genome sequencing and annotation.</title>
        <authorList>
            <consortium name="The Broad Institute Genomics Platform"/>
            <consortium name="The Broad Institute Genome Sequencing Center for Infectious Disease"/>
            <person name="Wu L."/>
            <person name="Ma J."/>
        </authorList>
    </citation>
    <scope>NUCLEOTIDE SEQUENCE [LARGE SCALE GENOMIC DNA]</scope>
    <source>
        <strain evidence="2">CGMCC 4.7676</strain>
    </source>
</reference>
<organism evidence="1 2">
    <name type="scientific">Amycolatopsis speibonae</name>
    <dbReference type="NCBI Taxonomy" id="1450224"/>
    <lineage>
        <taxon>Bacteria</taxon>
        <taxon>Bacillati</taxon>
        <taxon>Actinomycetota</taxon>
        <taxon>Actinomycetes</taxon>
        <taxon>Pseudonocardiales</taxon>
        <taxon>Pseudonocardiaceae</taxon>
        <taxon>Amycolatopsis</taxon>
    </lineage>
</organism>
<evidence type="ECO:0000313" key="2">
    <source>
        <dbReference type="Proteomes" id="UP001595645"/>
    </source>
</evidence>
<comment type="caution">
    <text evidence="1">The sequence shown here is derived from an EMBL/GenBank/DDBJ whole genome shotgun (WGS) entry which is preliminary data.</text>
</comment>
<accession>A0ABV7P616</accession>